<protein>
    <recommendedName>
        <fullName evidence="1">LETM1-like C-terminal domain-containing protein</fullName>
    </recommendedName>
</protein>
<dbReference type="EMBL" id="CAJOAX010009988">
    <property type="protein sequence ID" value="CAF4066769.1"/>
    <property type="molecule type" value="Genomic_DNA"/>
</dbReference>
<evidence type="ECO:0000313" key="4">
    <source>
        <dbReference type="Proteomes" id="UP000663823"/>
    </source>
</evidence>
<dbReference type="Proteomes" id="UP000663823">
    <property type="component" value="Unassembled WGS sequence"/>
</dbReference>
<proteinExistence type="predicted"/>
<gene>
    <name evidence="3" type="ORF">OTI717_LOCUS32441</name>
    <name evidence="2" type="ORF">RFH988_LOCUS11387</name>
</gene>
<dbReference type="EMBL" id="CAJNOO010000450">
    <property type="protein sequence ID" value="CAF0946513.1"/>
    <property type="molecule type" value="Genomic_DNA"/>
</dbReference>
<evidence type="ECO:0000313" key="3">
    <source>
        <dbReference type="EMBL" id="CAF4066769.1"/>
    </source>
</evidence>
<dbReference type="AlphaFoldDB" id="A0A819SYS1"/>
<dbReference type="Proteomes" id="UP000663882">
    <property type="component" value="Unassembled WGS sequence"/>
</dbReference>
<reference evidence="3" key="1">
    <citation type="submission" date="2021-02" db="EMBL/GenBank/DDBJ databases">
        <authorList>
            <person name="Nowell W R."/>
        </authorList>
    </citation>
    <scope>NUCLEOTIDE SEQUENCE</scope>
</reference>
<organism evidence="3 4">
    <name type="scientific">Rotaria sordida</name>
    <dbReference type="NCBI Taxonomy" id="392033"/>
    <lineage>
        <taxon>Eukaryota</taxon>
        <taxon>Metazoa</taxon>
        <taxon>Spiralia</taxon>
        <taxon>Gnathifera</taxon>
        <taxon>Rotifera</taxon>
        <taxon>Eurotatoria</taxon>
        <taxon>Bdelloidea</taxon>
        <taxon>Philodinida</taxon>
        <taxon>Philodinidae</taxon>
        <taxon>Rotaria</taxon>
    </lineage>
</organism>
<dbReference type="InterPro" id="IPR059005">
    <property type="entry name" value="LETM1_C"/>
</dbReference>
<feature type="domain" description="LETM1-like C-terminal" evidence="1">
    <location>
        <begin position="105"/>
        <end position="154"/>
    </location>
</feature>
<sequence length="160" mass="18439">MCTDGQPSTEEIMKFSPDLHFNSQNLPEEDLLKAAIQSLPKPIDNVIPIKIDQINGQRVDNTQRIEVIQRKDEPIRQEKDKILSEQVVTPITSLDVLKIEILVDKNHLKQYKEDFKQFETLAATKQLKHLSETYSAKAFSISFDKLVTDLDQEIISQDYI</sequence>
<comment type="caution">
    <text evidence="3">The sequence shown here is derived from an EMBL/GenBank/DDBJ whole genome shotgun (WGS) entry which is preliminary data.</text>
</comment>
<accession>A0A819SYS1</accession>
<name>A0A819SYS1_9BILA</name>
<evidence type="ECO:0000259" key="1">
    <source>
        <dbReference type="Pfam" id="PF26561"/>
    </source>
</evidence>
<evidence type="ECO:0000313" key="2">
    <source>
        <dbReference type="EMBL" id="CAF0946513.1"/>
    </source>
</evidence>
<dbReference type="OrthoDB" id="624114at2759"/>
<dbReference type="Pfam" id="PF26561">
    <property type="entry name" value="LETM1_C"/>
    <property type="match status" value="1"/>
</dbReference>